<organism evidence="11">
    <name type="scientific">uncultured Gemmatimonadetes bacterium Rifle_16ft_4_minimus_34782</name>
    <dbReference type="NCBI Taxonomy" id="1665096"/>
    <lineage>
        <taxon>Bacteria</taxon>
        <taxon>Pseudomonadati</taxon>
        <taxon>Gemmatimonadota</taxon>
        <taxon>environmental samples</taxon>
    </lineage>
</organism>
<evidence type="ECO:0000259" key="10">
    <source>
        <dbReference type="Pfam" id="PF00347"/>
    </source>
</evidence>
<evidence type="ECO:0000256" key="2">
    <source>
        <dbReference type="ARBA" id="ARBA00022730"/>
    </source>
</evidence>
<proteinExistence type="inferred from homology"/>
<keyword evidence="5 6" id="KW-0687">Ribonucleoprotein</keyword>
<comment type="subunit">
    <text evidence="6">Part of the 50S ribosomal subunit.</text>
</comment>
<evidence type="ECO:0000256" key="1">
    <source>
        <dbReference type="ARBA" id="ARBA00009356"/>
    </source>
</evidence>
<evidence type="ECO:0000256" key="9">
    <source>
        <dbReference type="SAM" id="MobiDB-lite"/>
    </source>
</evidence>
<evidence type="ECO:0000313" key="11">
    <source>
        <dbReference type="EMBL" id="AKQ02153.1"/>
    </source>
</evidence>
<feature type="domain" description="Large ribosomal subunit protein uL6 alpha-beta" evidence="10">
    <location>
        <begin position="91"/>
        <end position="164"/>
    </location>
</feature>
<keyword evidence="2 6" id="KW-0699">rRNA-binding</keyword>
<evidence type="ECO:0000256" key="8">
    <source>
        <dbReference type="RuleBase" id="RU003870"/>
    </source>
</evidence>
<keyword evidence="4 6" id="KW-0689">Ribosomal protein</keyword>
<evidence type="ECO:0000256" key="5">
    <source>
        <dbReference type="ARBA" id="ARBA00023274"/>
    </source>
</evidence>
<feature type="domain" description="Large ribosomal subunit protein uL6 alpha-beta" evidence="10">
    <location>
        <begin position="11"/>
        <end position="82"/>
    </location>
</feature>
<dbReference type="FunFam" id="3.90.930.12:FF:000002">
    <property type="entry name" value="50S ribosomal protein L6"/>
    <property type="match status" value="1"/>
</dbReference>
<dbReference type="HAMAP" id="MF_01365_B">
    <property type="entry name" value="Ribosomal_uL6_B"/>
    <property type="match status" value="1"/>
</dbReference>
<dbReference type="Gene3D" id="3.90.930.12">
    <property type="entry name" value="Ribosomal protein L6, alpha-beta domain"/>
    <property type="match status" value="2"/>
</dbReference>
<dbReference type="AlphaFoldDB" id="A0A0H4T3C2"/>
<evidence type="ECO:0000256" key="6">
    <source>
        <dbReference type="HAMAP-Rule" id="MF_01365"/>
    </source>
</evidence>
<dbReference type="PANTHER" id="PTHR11655:SF14">
    <property type="entry name" value="LARGE RIBOSOMAL SUBUNIT PROTEIN UL6M"/>
    <property type="match status" value="1"/>
</dbReference>
<evidence type="ECO:0000256" key="4">
    <source>
        <dbReference type="ARBA" id="ARBA00022980"/>
    </source>
</evidence>
<dbReference type="PRINTS" id="PR00059">
    <property type="entry name" value="RIBOSOMALL6"/>
</dbReference>
<dbReference type="PIRSF" id="PIRSF002162">
    <property type="entry name" value="Ribosomal_L6"/>
    <property type="match status" value="1"/>
</dbReference>
<evidence type="ECO:0000256" key="7">
    <source>
        <dbReference type="RuleBase" id="RU003869"/>
    </source>
</evidence>
<feature type="region of interest" description="Disordered" evidence="9">
    <location>
        <begin position="153"/>
        <end position="183"/>
    </location>
</feature>
<dbReference type="InterPro" id="IPR000702">
    <property type="entry name" value="Ribosomal_uL6-like"/>
</dbReference>
<dbReference type="InterPro" id="IPR019906">
    <property type="entry name" value="Ribosomal_uL6_bac-type"/>
</dbReference>
<keyword evidence="3 6" id="KW-0694">RNA-binding</keyword>
<dbReference type="Pfam" id="PF00347">
    <property type="entry name" value="Ribosomal_L6"/>
    <property type="match status" value="2"/>
</dbReference>
<dbReference type="GO" id="GO:0002181">
    <property type="term" value="P:cytoplasmic translation"/>
    <property type="evidence" value="ECO:0007669"/>
    <property type="project" value="TreeGrafter"/>
</dbReference>
<comment type="function">
    <text evidence="6 8">This protein binds to the 23S rRNA, and is important in its secondary structure. It is located near the subunit interface in the base of the L7/L12 stalk, and near the tRNA binding site of the peptidyltransferase center.</text>
</comment>
<dbReference type="NCBIfam" id="TIGR03654">
    <property type="entry name" value="L6_bact"/>
    <property type="match status" value="1"/>
</dbReference>
<dbReference type="FunFam" id="3.90.930.12:FF:000001">
    <property type="entry name" value="50S ribosomal protein L6"/>
    <property type="match status" value="1"/>
</dbReference>
<dbReference type="GO" id="GO:0022625">
    <property type="term" value="C:cytosolic large ribosomal subunit"/>
    <property type="evidence" value="ECO:0007669"/>
    <property type="project" value="UniProtKB-UniRule"/>
</dbReference>
<evidence type="ECO:0000256" key="3">
    <source>
        <dbReference type="ARBA" id="ARBA00022884"/>
    </source>
</evidence>
<sequence length="183" mass="19580">MSRIGKRPVPIPTGVAVSVAGREVTVKGPKGELKRLVHAEMSVAADGQQVTVGRPSEETRHKALHGLTRTLIRNMIQGVSQGYSKTLEIHGVGYKAEPQAGGLKLTVGFSHPVEFKAPAGIKFTVDSNTVIRVDGMDKELVGQVASEVRKVRPPEPYQGKGIRYQGEHVRRKAGKTGATAAKA</sequence>
<comment type="similarity">
    <text evidence="1 6 7">Belongs to the universal ribosomal protein uL6 family.</text>
</comment>
<dbReference type="SUPFAM" id="SSF56053">
    <property type="entry name" value="Ribosomal protein L6"/>
    <property type="match status" value="2"/>
</dbReference>
<dbReference type="EMBL" id="KT006995">
    <property type="protein sequence ID" value="AKQ02153.1"/>
    <property type="molecule type" value="Genomic_DNA"/>
</dbReference>
<dbReference type="GO" id="GO:0019843">
    <property type="term" value="F:rRNA binding"/>
    <property type="evidence" value="ECO:0007669"/>
    <property type="project" value="UniProtKB-UniRule"/>
</dbReference>
<protein>
    <recommendedName>
        <fullName evidence="6">Large ribosomal subunit protein uL6</fullName>
    </recommendedName>
</protein>
<dbReference type="InterPro" id="IPR020040">
    <property type="entry name" value="Ribosomal_uL6_a/b-dom"/>
</dbReference>
<accession>A0A0H4T3C2</accession>
<dbReference type="InterPro" id="IPR036789">
    <property type="entry name" value="Ribosomal_uL6-like_a/b-dom_sf"/>
</dbReference>
<dbReference type="PANTHER" id="PTHR11655">
    <property type="entry name" value="60S/50S RIBOSOMAL PROTEIN L6/L9"/>
    <property type="match status" value="1"/>
</dbReference>
<name>A0A0H4T3C2_9BACT</name>
<reference evidence="11" key="1">
    <citation type="journal article" date="2015" name="ISME J.">
        <title>Aquifer environment selects for microbial species cohorts in sediment and groundwater.</title>
        <authorList>
            <person name="Hug L.A."/>
            <person name="Thomas B.C."/>
            <person name="Brown C.T."/>
            <person name="Frischkorn K.R."/>
            <person name="Williams K.H."/>
            <person name="Tringe S.G."/>
            <person name="Banfield J.F."/>
        </authorList>
    </citation>
    <scope>NUCLEOTIDE SEQUENCE</scope>
</reference>
<gene>
    <name evidence="6 11" type="primary">rplF</name>
</gene>
<dbReference type="GO" id="GO:0003735">
    <property type="term" value="F:structural constituent of ribosome"/>
    <property type="evidence" value="ECO:0007669"/>
    <property type="project" value="UniProtKB-UniRule"/>
</dbReference>